<evidence type="ECO:0000313" key="2">
    <source>
        <dbReference type="Proteomes" id="UP000005038"/>
    </source>
</evidence>
<dbReference type="AlphaFoldDB" id="H5TM59"/>
<evidence type="ECO:0000313" key="1">
    <source>
        <dbReference type="EMBL" id="GAB34567.1"/>
    </source>
</evidence>
<reference evidence="1" key="1">
    <citation type="submission" date="2012-02" db="EMBL/GenBank/DDBJ databases">
        <title>Whole genome shotgun sequence of Gordonia otitidis NBRC 100426.</title>
        <authorList>
            <person name="Yoshida I."/>
            <person name="Hosoyama A."/>
            <person name="Tsuchikane K."/>
            <person name="Katsumata H."/>
            <person name="Yamazaki S."/>
            <person name="Fujita N."/>
        </authorList>
    </citation>
    <scope>NUCLEOTIDE SEQUENCE [LARGE SCALE GENOMIC DNA]</scope>
    <source>
        <strain evidence="1">NBRC 100426</strain>
    </source>
</reference>
<dbReference type="RefSeq" id="WP_007238803.1">
    <property type="nucleotide sequence ID" value="NZ_BAFB01000113.1"/>
</dbReference>
<evidence type="ECO:0008006" key="3">
    <source>
        <dbReference type="Google" id="ProtNLM"/>
    </source>
</evidence>
<dbReference type="GO" id="GO:0009976">
    <property type="term" value="F:tocopherol cyclase activity"/>
    <property type="evidence" value="ECO:0007669"/>
    <property type="project" value="InterPro"/>
</dbReference>
<name>H5TM59_GORO1</name>
<comment type="caution">
    <text evidence="1">The sequence shown here is derived from an EMBL/GenBank/DDBJ whole genome shotgun (WGS) entry which is preliminary data.</text>
</comment>
<dbReference type="SUPFAM" id="SSF159245">
    <property type="entry name" value="AttH-like"/>
    <property type="match status" value="1"/>
</dbReference>
<dbReference type="PANTHER" id="PTHR35309">
    <property type="match status" value="1"/>
</dbReference>
<proteinExistence type="predicted"/>
<sequence>MSRLSTRYRVSGADLPFGNPLAGHGVAMEGYFWRFTQPDRGRTLIALCGVNTAANGDRWATIGLASHPNRVLRTSAHPGAQDNPHALEVAANSAFRADTNELHVDLGPDARLDVRVDDPVPWPRRAYGASGLFHSIPGLNQYWSPWLLGGRASGTAAVGDETWNLDGAQVYAEKNWGREGFPESWWWGQAQGFTEPTACVAFAGGTVRAGPLKTEVTVIVVLLPDGRLIRVGDPLISPVRAQVTDESWSLHSTGRRYVVHVEGSGRLGDAHVLPVPLPSQRRNIPGAIEHLGAHMTVEVRRRDGRVVWSGESNLAALEHGGIARAKAEILRRGGTASDTDAPPIP</sequence>
<dbReference type="STRING" id="1108044.GOOTI_113_00290"/>
<dbReference type="Proteomes" id="UP000005038">
    <property type="component" value="Unassembled WGS sequence"/>
</dbReference>
<dbReference type="InterPro" id="IPR025893">
    <property type="entry name" value="Tocopherol_cyclase"/>
</dbReference>
<dbReference type="EMBL" id="BAFB01000113">
    <property type="protein sequence ID" value="GAB34567.1"/>
    <property type="molecule type" value="Genomic_DNA"/>
</dbReference>
<keyword evidence="2" id="KW-1185">Reference proteome</keyword>
<organism evidence="1 2">
    <name type="scientific">Gordonia otitidis (strain DSM 44809 / CCUG 52243 / JCM 12355 / NBRC 100426 / IFM 10032)</name>
    <dbReference type="NCBI Taxonomy" id="1108044"/>
    <lineage>
        <taxon>Bacteria</taxon>
        <taxon>Bacillati</taxon>
        <taxon>Actinomycetota</taxon>
        <taxon>Actinomycetes</taxon>
        <taxon>Mycobacteriales</taxon>
        <taxon>Gordoniaceae</taxon>
        <taxon>Gordonia</taxon>
    </lineage>
</organism>
<protein>
    <recommendedName>
        <fullName evidence="3">Tocopherol cyclase</fullName>
    </recommendedName>
</protein>
<dbReference type="Pfam" id="PF14249">
    <property type="entry name" value="Tocopherol_cycl"/>
    <property type="match status" value="1"/>
</dbReference>
<accession>H5TM59</accession>
<dbReference type="OrthoDB" id="9772627at2"/>
<gene>
    <name evidence="1" type="ORF">GOOTI_113_00290</name>
</gene>
<dbReference type="PANTHER" id="PTHR35309:SF4">
    <property type="entry name" value="TOCOPHEROL CYCLASE"/>
    <property type="match status" value="1"/>
</dbReference>